<keyword evidence="2" id="KW-1185">Reference proteome</keyword>
<reference evidence="1 2" key="1">
    <citation type="journal article" date="2024" name="Ann. Entomol. Soc. Am.">
        <title>Genomic analyses of the southern and eastern yellowjacket wasps (Hymenoptera: Vespidae) reveal evolutionary signatures of social life.</title>
        <authorList>
            <person name="Catto M.A."/>
            <person name="Caine P.B."/>
            <person name="Orr S.E."/>
            <person name="Hunt B.G."/>
            <person name="Goodisman M.A.D."/>
        </authorList>
    </citation>
    <scope>NUCLEOTIDE SEQUENCE [LARGE SCALE GENOMIC DNA]</scope>
    <source>
        <strain evidence="1">233</strain>
        <tissue evidence="1">Head and thorax</tissue>
    </source>
</reference>
<gene>
    <name evidence="1" type="ORF">V1478_003999</name>
</gene>
<protein>
    <submittedName>
        <fullName evidence="1">Uncharacterized protein</fullName>
    </submittedName>
</protein>
<comment type="caution">
    <text evidence="1">The sequence shown here is derived from an EMBL/GenBank/DDBJ whole genome shotgun (WGS) entry which is preliminary data.</text>
</comment>
<organism evidence="1 2">
    <name type="scientific">Vespula squamosa</name>
    <name type="common">Southern yellow jacket</name>
    <name type="synonym">Wasp</name>
    <dbReference type="NCBI Taxonomy" id="30214"/>
    <lineage>
        <taxon>Eukaryota</taxon>
        <taxon>Metazoa</taxon>
        <taxon>Ecdysozoa</taxon>
        <taxon>Arthropoda</taxon>
        <taxon>Hexapoda</taxon>
        <taxon>Insecta</taxon>
        <taxon>Pterygota</taxon>
        <taxon>Neoptera</taxon>
        <taxon>Endopterygota</taxon>
        <taxon>Hymenoptera</taxon>
        <taxon>Apocrita</taxon>
        <taxon>Aculeata</taxon>
        <taxon>Vespoidea</taxon>
        <taxon>Vespidae</taxon>
        <taxon>Vespinae</taxon>
        <taxon>Vespula</taxon>
    </lineage>
</organism>
<name>A0ABD2BNF9_VESSQ</name>
<proteinExistence type="predicted"/>
<accession>A0ABD2BNF9</accession>
<dbReference type="EMBL" id="JAUDFV010000074">
    <property type="protein sequence ID" value="KAL2734301.1"/>
    <property type="molecule type" value="Genomic_DNA"/>
</dbReference>
<dbReference type="Proteomes" id="UP001607302">
    <property type="component" value="Unassembled WGS sequence"/>
</dbReference>
<evidence type="ECO:0000313" key="1">
    <source>
        <dbReference type="EMBL" id="KAL2734301.1"/>
    </source>
</evidence>
<sequence>MQQPPSGETWVGNTCDISKSYDMQVLPGGWLHIYNKLKNKMNIVEFILKGIEILLGIRIYDSLRDTLFALVKQ</sequence>
<evidence type="ECO:0000313" key="2">
    <source>
        <dbReference type="Proteomes" id="UP001607302"/>
    </source>
</evidence>
<dbReference type="AlphaFoldDB" id="A0ABD2BNF9"/>